<evidence type="ECO:0000256" key="2">
    <source>
        <dbReference type="ARBA" id="ARBA00022614"/>
    </source>
</evidence>
<dbReference type="AlphaFoldDB" id="A0A6A6LC13"/>
<evidence type="ECO:0000256" key="1">
    <source>
        <dbReference type="ARBA" id="ARBA00011982"/>
    </source>
</evidence>
<evidence type="ECO:0000313" key="10">
    <source>
        <dbReference type="Proteomes" id="UP000467840"/>
    </source>
</evidence>
<evidence type="ECO:0000313" key="9">
    <source>
        <dbReference type="EMBL" id="KAF2297159.1"/>
    </source>
</evidence>
<dbReference type="GO" id="GO:0043531">
    <property type="term" value="F:ADP binding"/>
    <property type="evidence" value="ECO:0007669"/>
    <property type="project" value="InterPro"/>
</dbReference>
<dbReference type="Pfam" id="PF20160">
    <property type="entry name" value="C-JID"/>
    <property type="match status" value="1"/>
</dbReference>
<dbReference type="SUPFAM" id="SSF52540">
    <property type="entry name" value="P-loop containing nucleoside triphosphate hydrolases"/>
    <property type="match status" value="1"/>
</dbReference>
<dbReference type="PRINTS" id="PR00364">
    <property type="entry name" value="DISEASERSIST"/>
</dbReference>
<keyword evidence="2" id="KW-0433">Leucine-rich repeat</keyword>
<reference evidence="9 10" key="1">
    <citation type="journal article" date="2020" name="Mol. Plant">
        <title>The Chromosome-Based Rubber Tree Genome Provides New Insights into Spurge Genome Evolution and Rubber Biosynthesis.</title>
        <authorList>
            <person name="Liu J."/>
            <person name="Shi C."/>
            <person name="Shi C.C."/>
            <person name="Li W."/>
            <person name="Zhang Q.J."/>
            <person name="Zhang Y."/>
            <person name="Li K."/>
            <person name="Lu H.F."/>
            <person name="Shi C."/>
            <person name="Zhu S.T."/>
            <person name="Xiao Z.Y."/>
            <person name="Nan H."/>
            <person name="Yue Y."/>
            <person name="Zhu X.G."/>
            <person name="Wu Y."/>
            <person name="Hong X.N."/>
            <person name="Fan G.Y."/>
            <person name="Tong Y."/>
            <person name="Zhang D."/>
            <person name="Mao C.L."/>
            <person name="Liu Y.L."/>
            <person name="Hao S.J."/>
            <person name="Liu W.Q."/>
            <person name="Lv M.Q."/>
            <person name="Zhang H.B."/>
            <person name="Liu Y."/>
            <person name="Hu-Tang G.R."/>
            <person name="Wang J.P."/>
            <person name="Wang J.H."/>
            <person name="Sun Y.H."/>
            <person name="Ni S.B."/>
            <person name="Chen W.B."/>
            <person name="Zhang X.C."/>
            <person name="Jiao Y.N."/>
            <person name="Eichler E.E."/>
            <person name="Li G.H."/>
            <person name="Liu X."/>
            <person name="Gao L.Z."/>
        </authorList>
    </citation>
    <scope>NUCLEOTIDE SEQUENCE [LARGE SCALE GENOMIC DNA]</scope>
    <source>
        <strain evidence="10">cv. GT1</strain>
        <tissue evidence="9">Leaf</tissue>
    </source>
</reference>
<dbReference type="InterPro" id="IPR027417">
    <property type="entry name" value="P-loop_NTPase"/>
</dbReference>
<dbReference type="Proteomes" id="UP000467840">
    <property type="component" value="Chromosome 18"/>
</dbReference>
<evidence type="ECO:0000259" key="8">
    <source>
        <dbReference type="Pfam" id="PF20160"/>
    </source>
</evidence>
<dbReference type="PANTHER" id="PTHR11017:SF354">
    <property type="entry name" value="ADP-RIBOSYL CYCLASE_CYCLIC ADP-RIBOSE HYDROLASE"/>
    <property type="match status" value="1"/>
</dbReference>
<dbReference type="InterPro" id="IPR045344">
    <property type="entry name" value="C-JID"/>
</dbReference>
<feature type="domain" description="C-JID" evidence="8">
    <location>
        <begin position="430"/>
        <end position="569"/>
    </location>
</feature>
<keyword evidence="10" id="KW-1185">Reference proteome</keyword>
<sequence>MFSCKQRAMPGVRNESELIDKVVKHIMKKLYPVSFSACDDLVGIDAHLNEILSFLCIEMADVRFIGIWGIGGIGKTTIAEALFGQISDEFDACYFLNNVRESTEKHGLLHLRQNLFSKLVGDEHLSIQTPRCLSKLKSLDLSRSKHLKIVSDFSMMTSLEEIKFGGCESLIEIPSSIQCLKRLDSLYLTACKKLRSLPQMPRGIEYLGFDYSGVEEWSPSSIQFLDNLLLLDISHCENLRSLPRIIYCNTFIRLNISFCPNLIMSPQIMESSEVLPSSNYVKLDLSECKTLNSLPNSTCKLKRLEILNLNGCSYLEKLPPLYGLCSLKELLLDGTALVEIPPDTASLSSLRRLSLKNCNRLQKSVSTSYIAPIKYREERRECGYELNFCNCLNLDQNARGTIMADALRRIKELAIARCDGAFYPYFHVGLPGGKIPEWLSCEGPGNSIATLFPPGCFNNMFLGFVFCAIIEFKDPDFWVHGLRLICQSSFKNNNDYREASFTTKYFYLENTIESDHVFFWYDGRDISYLDWLKQNCDMENEASFYLCRDDMDTDYMTKWEVKRFGFHLLCDKVELNKCNPYICREANFLEQLEETTNANNKKSREDFYSSNINGNQEVETHPKRLR</sequence>
<dbReference type="GO" id="GO:0061809">
    <property type="term" value="F:NAD+ nucleosidase activity, cyclic ADP-ribose generating"/>
    <property type="evidence" value="ECO:0007669"/>
    <property type="project" value="UniProtKB-EC"/>
</dbReference>
<feature type="compositionally biased region" description="Polar residues" evidence="6">
    <location>
        <begin position="608"/>
        <end position="617"/>
    </location>
</feature>
<dbReference type="GO" id="GO:0006952">
    <property type="term" value="P:defense response"/>
    <property type="evidence" value="ECO:0007669"/>
    <property type="project" value="InterPro"/>
</dbReference>
<dbReference type="InterPro" id="IPR002182">
    <property type="entry name" value="NB-ARC"/>
</dbReference>
<comment type="catalytic activity">
    <reaction evidence="5">
        <text>NAD(+) + H2O = ADP-D-ribose + nicotinamide + H(+)</text>
        <dbReference type="Rhea" id="RHEA:16301"/>
        <dbReference type="ChEBI" id="CHEBI:15377"/>
        <dbReference type="ChEBI" id="CHEBI:15378"/>
        <dbReference type="ChEBI" id="CHEBI:17154"/>
        <dbReference type="ChEBI" id="CHEBI:57540"/>
        <dbReference type="ChEBI" id="CHEBI:57967"/>
        <dbReference type="EC" id="3.2.2.6"/>
    </reaction>
    <physiologicalReaction direction="left-to-right" evidence="5">
        <dbReference type="Rhea" id="RHEA:16302"/>
    </physiologicalReaction>
</comment>
<dbReference type="InterPro" id="IPR044974">
    <property type="entry name" value="Disease_R_plants"/>
</dbReference>
<comment type="caution">
    <text evidence="9">The sequence shown here is derived from an EMBL/GenBank/DDBJ whole genome shotgun (WGS) entry which is preliminary data.</text>
</comment>
<protein>
    <recommendedName>
        <fullName evidence="1">ADP-ribosyl cyclase/cyclic ADP-ribose hydrolase</fullName>
        <ecNumber evidence="1">3.2.2.6</ecNumber>
    </recommendedName>
</protein>
<dbReference type="EC" id="3.2.2.6" evidence="1"/>
<name>A0A6A6LC13_HEVBR</name>
<dbReference type="PANTHER" id="PTHR11017">
    <property type="entry name" value="LEUCINE-RICH REPEAT-CONTAINING PROTEIN"/>
    <property type="match status" value="1"/>
</dbReference>
<evidence type="ECO:0000256" key="4">
    <source>
        <dbReference type="ARBA" id="ARBA00023027"/>
    </source>
</evidence>
<accession>A0A6A6LC13</accession>
<dbReference type="Gene3D" id="3.80.10.10">
    <property type="entry name" value="Ribonuclease Inhibitor"/>
    <property type="match status" value="1"/>
</dbReference>
<dbReference type="Pfam" id="PF00931">
    <property type="entry name" value="NB-ARC"/>
    <property type="match status" value="1"/>
</dbReference>
<keyword evidence="4" id="KW-0520">NAD</keyword>
<keyword evidence="3" id="KW-0677">Repeat</keyword>
<dbReference type="EMBL" id="JAAGAX010000012">
    <property type="protein sequence ID" value="KAF2297159.1"/>
    <property type="molecule type" value="Genomic_DNA"/>
</dbReference>
<evidence type="ECO:0000256" key="5">
    <source>
        <dbReference type="ARBA" id="ARBA00047304"/>
    </source>
</evidence>
<gene>
    <name evidence="9" type="ORF">GH714_018581</name>
</gene>
<evidence type="ECO:0000259" key="7">
    <source>
        <dbReference type="Pfam" id="PF00931"/>
    </source>
</evidence>
<dbReference type="Gene3D" id="3.40.50.300">
    <property type="entry name" value="P-loop containing nucleotide triphosphate hydrolases"/>
    <property type="match status" value="1"/>
</dbReference>
<evidence type="ECO:0000256" key="3">
    <source>
        <dbReference type="ARBA" id="ARBA00022737"/>
    </source>
</evidence>
<evidence type="ECO:0000256" key="6">
    <source>
        <dbReference type="SAM" id="MobiDB-lite"/>
    </source>
</evidence>
<organism evidence="9 10">
    <name type="scientific">Hevea brasiliensis</name>
    <name type="common">Para rubber tree</name>
    <name type="synonym">Siphonia brasiliensis</name>
    <dbReference type="NCBI Taxonomy" id="3981"/>
    <lineage>
        <taxon>Eukaryota</taxon>
        <taxon>Viridiplantae</taxon>
        <taxon>Streptophyta</taxon>
        <taxon>Embryophyta</taxon>
        <taxon>Tracheophyta</taxon>
        <taxon>Spermatophyta</taxon>
        <taxon>Magnoliopsida</taxon>
        <taxon>eudicotyledons</taxon>
        <taxon>Gunneridae</taxon>
        <taxon>Pentapetalae</taxon>
        <taxon>rosids</taxon>
        <taxon>fabids</taxon>
        <taxon>Malpighiales</taxon>
        <taxon>Euphorbiaceae</taxon>
        <taxon>Crotonoideae</taxon>
        <taxon>Micrandreae</taxon>
        <taxon>Hevea</taxon>
    </lineage>
</organism>
<dbReference type="SUPFAM" id="SSF52058">
    <property type="entry name" value="L domain-like"/>
    <property type="match status" value="1"/>
</dbReference>
<feature type="domain" description="NB-ARC" evidence="7">
    <location>
        <begin position="45"/>
        <end position="126"/>
    </location>
</feature>
<dbReference type="InterPro" id="IPR032675">
    <property type="entry name" value="LRR_dom_sf"/>
</dbReference>
<proteinExistence type="predicted"/>
<feature type="region of interest" description="Disordered" evidence="6">
    <location>
        <begin position="603"/>
        <end position="626"/>
    </location>
</feature>